<evidence type="ECO:0000256" key="1">
    <source>
        <dbReference type="SAM" id="Phobius"/>
    </source>
</evidence>
<evidence type="ECO:0000313" key="2">
    <source>
        <dbReference type="EMBL" id="KKK60632.1"/>
    </source>
</evidence>
<keyword evidence="1" id="KW-1133">Transmembrane helix</keyword>
<keyword evidence="1" id="KW-0472">Membrane</keyword>
<feature type="transmembrane region" description="Helical" evidence="1">
    <location>
        <begin position="14"/>
        <end position="38"/>
    </location>
</feature>
<name>A0A0F8WUS8_9ZZZZ</name>
<dbReference type="AlphaFoldDB" id="A0A0F8WUS8"/>
<keyword evidence="1" id="KW-0812">Transmembrane</keyword>
<comment type="caution">
    <text evidence="2">The sequence shown here is derived from an EMBL/GenBank/DDBJ whole genome shotgun (WGS) entry which is preliminary data.</text>
</comment>
<feature type="non-terminal residue" evidence="2">
    <location>
        <position position="1"/>
    </location>
</feature>
<protein>
    <submittedName>
        <fullName evidence="2">Uncharacterized protein</fullName>
    </submittedName>
</protein>
<reference evidence="2" key="1">
    <citation type="journal article" date="2015" name="Nature">
        <title>Complex archaea that bridge the gap between prokaryotes and eukaryotes.</title>
        <authorList>
            <person name="Spang A."/>
            <person name="Saw J.H."/>
            <person name="Jorgensen S.L."/>
            <person name="Zaremba-Niedzwiedzka K."/>
            <person name="Martijn J."/>
            <person name="Lind A.E."/>
            <person name="van Eijk R."/>
            <person name="Schleper C."/>
            <person name="Guy L."/>
            <person name="Ettema T.J."/>
        </authorList>
    </citation>
    <scope>NUCLEOTIDE SEQUENCE</scope>
</reference>
<proteinExistence type="predicted"/>
<gene>
    <name evidence="2" type="ORF">LCGC14_3022430</name>
</gene>
<dbReference type="EMBL" id="LAZR01062873">
    <property type="protein sequence ID" value="KKK60632.1"/>
    <property type="molecule type" value="Genomic_DNA"/>
</dbReference>
<accession>A0A0F8WUS8</accession>
<organism evidence="2">
    <name type="scientific">marine sediment metagenome</name>
    <dbReference type="NCBI Taxonomy" id="412755"/>
    <lineage>
        <taxon>unclassified sequences</taxon>
        <taxon>metagenomes</taxon>
        <taxon>ecological metagenomes</taxon>
    </lineage>
</organism>
<sequence>WTFYIDKPELGQDFMHFFAGLVMLIPAFGMLWALAWLLRNLFVEVTEDQAESQPAAEGAA</sequence>